<keyword evidence="7" id="KW-1185">Reference proteome</keyword>
<dbReference type="SUPFAM" id="SSF144232">
    <property type="entry name" value="HIT/MYND zinc finger-like"/>
    <property type="match status" value="1"/>
</dbReference>
<dbReference type="GO" id="GO:0008270">
    <property type="term" value="F:zinc ion binding"/>
    <property type="evidence" value="ECO:0007669"/>
    <property type="project" value="UniProtKB-KW"/>
</dbReference>
<gene>
    <name evidence="6" type="ORF">VNI00_009387</name>
</gene>
<keyword evidence="1" id="KW-0479">Metal-binding</keyword>
<feature type="domain" description="MYND-type" evidence="5">
    <location>
        <begin position="409"/>
        <end position="454"/>
    </location>
</feature>
<reference evidence="6 7" key="1">
    <citation type="submission" date="2024-01" db="EMBL/GenBank/DDBJ databases">
        <title>A draft genome for a cacao thread blight-causing isolate of Paramarasmius palmivorus.</title>
        <authorList>
            <person name="Baruah I.K."/>
            <person name="Bukari Y."/>
            <person name="Amoako-Attah I."/>
            <person name="Meinhardt L.W."/>
            <person name="Bailey B.A."/>
            <person name="Cohen S.P."/>
        </authorList>
    </citation>
    <scope>NUCLEOTIDE SEQUENCE [LARGE SCALE GENOMIC DNA]</scope>
    <source>
        <strain evidence="6 7">GH-12</strain>
    </source>
</reference>
<evidence type="ECO:0000256" key="4">
    <source>
        <dbReference type="PROSITE-ProRule" id="PRU00134"/>
    </source>
</evidence>
<evidence type="ECO:0000256" key="1">
    <source>
        <dbReference type="ARBA" id="ARBA00022723"/>
    </source>
</evidence>
<proteinExistence type="predicted"/>
<evidence type="ECO:0000313" key="7">
    <source>
        <dbReference type="Proteomes" id="UP001383192"/>
    </source>
</evidence>
<evidence type="ECO:0000259" key="5">
    <source>
        <dbReference type="PROSITE" id="PS50865"/>
    </source>
</evidence>
<name>A0AAW0CRL7_9AGAR</name>
<sequence>MSPSSREDPFEALLNNRIQENEWHLLFGPTNQCIQIPDIKKSLLRSTPFAVDISFPSKEVQLVVDSLVELLSPANLSQRPPLRRTLRNLWPRVLRWMSFLVERVVLVDVHATTSRGRAIQVNIANLSQRLLELCADPMFESLCNDSKTHSFHFFTAILHIVIHLLENGDPWFQRLFPALKRAVADVDILTMSTELPHKHDLTASSVHALIKANGTPKPDLWSLYAVLRLLKSFSSSEVHLRIIRQYHIVRWLAKTISSLAKRVGTLLPGELKVACANLVLCVEMMKCHIFTGHTWVIEALNEHILPAIAKTKVLDLLLDTVGEPADSPFRLGKPYTKLINTIRPFSLIYSIALRVSRYAQKVARYLQVLNLPSDDPFNEALYSLLREAHMSRQDINRFQMALGRVYCSNVKCSTVIADTGRSPKMKKCSQCRVVVYCSLTCQKDDWKINHREVCSHLQPEHPGDGFRLSEPDAAYIKDTVRRYIAEVRTELLQEKADCEVGVSARSNAVTLTFIYNLWPCKIFFDKASRSLESLNCRHAKDDFRLQWDQLDMSKEILIVVWHPGWTCHSVMVYRESLVNASDI</sequence>
<evidence type="ECO:0000313" key="6">
    <source>
        <dbReference type="EMBL" id="KAK7041517.1"/>
    </source>
</evidence>
<organism evidence="6 7">
    <name type="scientific">Paramarasmius palmivorus</name>
    <dbReference type="NCBI Taxonomy" id="297713"/>
    <lineage>
        <taxon>Eukaryota</taxon>
        <taxon>Fungi</taxon>
        <taxon>Dikarya</taxon>
        <taxon>Basidiomycota</taxon>
        <taxon>Agaricomycotina</taxon>
        <taxon>Agaricomycetes</taxon>
        <taxon>Agaricomycetidae</taxon>
        <taxon>Agaricales</taxon>
        <taxon>Marasmiineae</taxon>
        <taxon>Marasmiaceae</taxon>
        <taxon>Paramarasmius</taxon>
    </lineage>
</organism>
<dbReference type="Gene3D" id="6.10.140.2220">
    <property type="match status" value="1"/>
</dbReference>
<dbReference type="PROSITE" id="PS50865">
    <property type="entry name" value="ZF_MYND_2"/>
    <property type="match status" value="1"/>
</dbReference>
<dbReference type="InterPro" id="IPR002893">
    <property type="entry name" value="Znf_MYND"/>
</dbReference>
<protein>
    <recommendedName>
        <fullName evidence="5">MYND-type domain-containing protein</fullName>
    </recommendedName>
</protein>
<dbReference type="Pfam" id="PF01753">
    <property type="entry name" value="zf-MYND"/>
    <property type="match status" value="1"/>
</dbReference>
<evidence type="ECO:0000256" key="2">
    <source>
        <dbReference type="ARBA" id="ARBA00022771"/>
    </source>
</evidence>
<keyword evidence="2 4" id="KW-0863">Zinc-finger</keyword>
<evidence type="ECO:0000256" key="3">
    <source>
        <dbReference type="ARBA" id="ARBA00022833"/>
    </source>
</evidence>
<dbReference type="Proteomes" id="UP001383192">
    <property type="component" value="Unassembled WGS sequence"/>
</dbReference>
<keyword evidence="3" id="KW-0862">Zinc</keyword>
<dbReference type="AlphaFoldDB" id="A0AAW0CRL7"/>
<comment type="caution">
    <text evidence="6">The sequence shown here is derived from an EMBL/GenBank/DDBJ whole genome shotgun (WGS) entry which is preliminary data.</text>
</comment>
<dbReference type="EMBL" id="JAYKXP010000034">
    <property type="protein sequence ID" value="KAK7041517.1"/>
    <property type="molecule type" value="Genomic_DNA"/>
</dbReference>
<accession>A0AAW0CRL7</accession>